<dbReference type="AlphaFoldDB" id="A0A4C1ZLP8"/>
<comment type="caution">
    <text evidence="1">The sequence shown here is derived from an EMBL/GenBank/DDBJ whole genome shotgun (WGS) entry which is preliminary data.</text>
</comment>
<evidence type="ECO:0000313" key="2">
    <source>
        <dbReference type="Proteomes" id="UP000299102"/>
    </source>
</evidence>
<sequence>MAGREPGRFVWYGCETVYRAHVALLGQICEMHGNDLSYEPNACSSQVQVYAPFINCGNFDASVPSLSGPLPRLDDKMGPTRVGIPVTSCAEGTALKDPPQCKSRAISTPVCCPAASGNRLLNRLPANSFAEPTMFHFLVFHLWHIFSGFQPHTIRAHGRAGVFYVIFTSSSSQKEKKSASVAVVLRPPHVNLVL</sequence>
<proteinExistence type="predicted"/>
<reference evidence="1 2" key="1">
    <citation type="journal article" date="2019" name="Commun. Biol.">
        <title>The bagworm genome reveals a unique fibroin gene that provides high tensile strength.</title>
        <authorList>
            <person name="Kono N."/>
            <person name="Nakamura H."/>
            <person name="Ohtoshi R."/>
            <person name="Tomita M."/>
            <person name="Numata K."/>
            <person name="Arakawa K."/>
        </authorList>
    </citation>
    <scope>NUCLEOTIDE SEQUENCE [LARGE SCALE GENOMIC DNA]</scope>
</reference>
<dbReference type="Proteomes" id="UP000299102">
    <property type="component" value="Unassembled WGS sequence"/>
</dbReference>
<dbReference type="EMBL" id="BGZK01001960">
    <property type="protein sequence ID" value="GBP88810.1"/>
    <property type="molecule type" value="Genomic_DNA"/>
</dbReference>
<name>A0A4C1ZLP8_EUMVA</name>
<keyword evidence="2" id="KW-1185">Reference proteome</keyword>
<accession>A0A4C1ZLP8</accession>
<protein>
    <submittedName>
        <fullName evidence="1">Uncharacterized protein</fullName>
    </submittedName>
</protein>
<organism evidence="1 2">
    <name type="scientific">Eumeta variegata</name>
    <name type="common">Bagworm moth</name>
    <name type="synonym">Eumeta japonica</name>
    <dbReference type="NCBI Taxonomy" id="151549"/>
    <lineage>
        <taxon>Eukaryota</taxon>
        <taxon>Metazoa</taxon>
        <taxon>Ecdysozoa</taxon>
        <taxon>Arthropoda</taxon>
        <taxon>Hexapoda</taxon>
        <taxon>Insecta</taxon>
        <taxon>Pterygota</taxon>
        <taxon>Neoptera</taxon>
        <taxon>Endopterygota</taxon>
        <taxon>Lepidoptera</taxon>
        <taxon>Glossata</taxon>
        <taxon>Ditrysia</taxon>
        <taxon>Tineoidea</taxon>
        <taxon>Psychidae</taxon>
        <taxon>Oiketicinae</taxon>
        <taxon>Eumeta</taxon>
    </lineage>
</organism>
<evidence type="ECO:0000313" key="1">
    <source>
        <dbReference type="EMBL" id="GBP88810.1"/>
    </source>
</evidence>
<gene>
    <name evidence="1" type="ORF">EVAR_57928_1</name>
</gene>